<sequence>MTSKTENGKYVKSPLENKLSFKLLIIGDRGVGKTSLQLRFCNDTIEYHPCSLAIDYRYKTVTMNGKMIKLQIWDTAGQEHFHTLRRPFYRGTHGVIIVFDLTDMETFQNVERWTKEVEEYGESHVVKLIVGNKLDLKDKRVVTFEMGKELADRLGAPYFETSALASTHVKPVFMILTAKIKQVFEKGGFTQLTDSFRLSDEKPMSGNVWDCGC</sequence>
<dbReference type="Pfam" id="PF00071">
    <property type="entry name" value="Ras"/>
    <property type="match status" value="1"/>
</dbReference>
<dbReference type="PRINTS" id="PR00449">
    <property type="entry name" value="RASTRNSFRMNG"/>
</dbReference>
<dbReference type="SMART" id="SM00173">
    <property type="entry name" value="RAS"/>
    <property type="match status" value="1"/>
</dbReference>
<evidence type="ECO:0000256" key="1">
    <source>
        <dbReference type="ARBA" id="ARBA00022741"/>
    </source>
</evidence>
<accession>A0ABY7FEH1</accession>
<dbReference type="EMBL" id="CP111022">
    <property type="protein sequence ID" value="WAR19569.1"/>
    <property type="molecule type" value="Genomic_DNA"/>
</dbReference>
<dbReference type="SUPFAM" id="SSF52540">
    <property type="entry name" value="P-loop containing nucleoside triphosphate hydrolases"/>
    <property type="match status" value="1"/>
</dbReference>
<dbReference type="InterPro" id="IPR005225">
    <property type="entry name" value="Small_GTP-bd"/>
</dbReference>
<evidence type="ECO:0000256" key="2">
    <source>
        <dbReference type="ARBA" id="ARBA00023134"/>
    </source>
</evidence>
<dbReference type="NCBIfam" id="TIGR00231">
    <property type="entry name" value="small_GTP"/>
    <property type="match status" value="1"/>
</dbReference>
<dbReference type="Gene3D" id="3.40.50.300">
    <property type="entry name" value="P-loop containing nucleotide triphosphate hydrolases"/>
    <property type="match status" value="1"/>
</dbReference>
<protein>
    <submittedName>
        <fullName evidence="3">RAB1A-like protein</fullName>
    </submittedName>
</protein>
<evidence type="ECO:0000313" key="4">
    <source>
        <dbReference type="Proteomes" id="UP001164746"/>
    </source>
</evidence>
<dbReference type="SMART" id="SM00176">
    <property type="entry name" value="RAN"/>
    <property type="match status" value="1"/>
</dbReference>
<proteinExistence type="predicted"/>
<reference evidence="3" key="1">
    <citation type="submission" date="2022-11" db="EMBL/GenBank/DDBJ databases">
        <title>Centuries of genome instability and evolution in soft-shell clam transmissible cancer (bioRxiv).</title>
        <authorList>
            <person name="Hart S.F.M."/>
            <person name="Yonemitsu M.A."/>
            <person name="Giersch R.M."/>
            <person name="Beal B.F."/>
            <person name="Arriagada G."/>
            <person name="Davis B.W."/>
            <person name="Ostrander E.A."/>
            <person name="Goff S.P."/>
            <person name="Metzger M.J."/>
        </authorList>
    </citation>
    <scope>NUCLEOTIDE SEQUENCE</scope>
    <source>
        <strain evidence="3">MELC-2E11</strain>
        <tissue evidence="3">Siphon/mantle</tissue>
    </source>
</reference>
<dbReference type="PANTHER" id="PTHR47977">
    <property type="entry name" value="RAS-RELATED PROTEIN RAB"/>
    <property type="match status" value="1"/>
</dbReference>
<dbReference type="PROSITE" id="PS51421">
    <property type="entry name" value="RAS"/>
    <property type="match status" value="1"/>
</dbReference>
<dbReference type="PROSITE" id="PS51419">
    <property type="entry name" value="RAB"/>
    <property type="match status" value="1"/>
</dbReference>
<dbReference type="Proteomes" id="UP001164746">
    <property type="component" value="Chromosome 11"/>
</dbReference>
<evidence type="ECO:0000313" key="3">
    <source>
        <dbReference type="EMBL" id="WAR19569.1"/>
    </source>
</evidence>
<dbReference type="InterPro" id="IPR050227">
    <property type="entry name" value="Rab"/>
</dbReference>
<dbReference type="SMART" id="SM00177">
    <property type="entry name" value="ARF"/>
    <property type="match status" value="1"/>
</dbReference>
<keyword evidence="4" id="KW-1185">Reference proteome</keyword>
<organism evidence="3 4">
    <name type="scientific">Mya arenaria</name>
    <name type="common">Soft-shell clam</name>
    <dbReference type="NCBI Taxonomy" id="6604"/>
    <lineage>
        <taxon>Eukaryota</taxon>
        <taxon>Metazoa</taxon>
        <taxon>Spiralia</taxon>
        <taxon>Lophotrochozoa</taxon>
        <taxon>Mollusca</taxon>
        <taxon>Bivalvia</taxon>
        <taxon>Autobranchia</taxon>
        <taxon>Heteroconchia</taxon>
        <taxon>Euheterodonta</taxon>
        <taxon>Imparidentia</taxon>
        <taxon>Neoheterodontei</taxon>
        <taxon>Myida</taxon>
        <taxon>Myoidea</taxon>
        <taxon>Myidae</taxon>
        <taxon>Mya</taxon>
    </lineage>
</organism>
<dbReference type="SMART" id="SM00174">
    <property type="entry name" value="RHO"/>
    <property type="match status" value="1"/>
</dbReference>
<dbReference type="InterPro" id="IPR027417">
    <property type="entry name" value="P-loop_NTPase"/>
</dbReference>
<dbReference type="PROSITE" id="PS51420">
    <property type="entry name" value="RHO"/>
    <property type="match status" value="1"/>
</dbReference>
<gene>
    <name evidence="3" type="ORF">MAR_001407</name>
</gene>
<name>A0ABY7FEH1_MYAAR</name>
<dbReference type="SMART" id="SM00175">
    <property type="entry name" value="RAB"/>
    <property type="match status" value="1"/>
</dbReference>
<keyword evidence="2" id="KW-0342">GTP-binding</keyword>
<keyword evidence="1" id="KW-0547">Nucleotide-binding</keyword>
<dbReference type="InterPro" id="IPR001806">
    <property type="entry name" value="Small_GTPase"/>
</dbReference>
<dbReference type="CDD" id="cd00154">
    <property type="entry name" value="Rab"/>
    <property type="match status" value="1"/>
</dbReference>